<dbReference type="SUPFAM" id="SSF158452">
    <property type="entry name" value="YqcC-like"/>
    <property type="match status" value="1"/>
</dbReference>
<dbReference type="Pfam" id="PF04287">
    <property type="entry name" value="DUF446"/>
    <property type="match status" value="1"/>
</dbReference>
<dbReference type="OrthoDB" id="8794567at2"/>
<organism evidence="2 3">
    <name type="scientific">Halothiobacillus diazotrophicus</name>
    <dbReference type="NCBI Taxonomy" id="1860122"/>
    <lineage>
        <taxon>Bacteria</taxon>
        <taxon>Pseudomonadati</taxon>
        <taxon>Pseudomonadota</taxon>
        <taxon>Gammaproteobacteria</taxon>
        <taxon>Chromatiales</taxon>
        <taxon>Halothiobacillaceae</taxon>
        <taxon>Halothiobacillus</taxon>
    </lineage>
</organism>
<feature type="domain" description="YqcC-like" evidence="1">
    <location>
        <begin position="14"/>
        <end position="107"/>
    </location>
</feature>
<dbReference type="RefSeq" id="WP_066098508.1">
    <property type="nucleotide sequence ID" value="NZ_CP016027.1"/>
</dbReference>
<keyword evidence="3" id="KW-1185">Reference proteome</keyword>
<dbReference type="GO" id="GO:0044010">
    <property type="term" value="P:single-species biofilm formation"/>
    <property type="evidence" value="ECO:0007669"/>
    <property type="project" value="TreeGrafter"/>
</dbReference>
<evidence type="ECO:0000313" key="2">
    <source>
        <dbReference type="EMBL" id="ANJ66471.1"/>
    </source>
</evidence>
<accession>A0A191ZF16</accession>
<protein>
    <recommendedName>
        <fullName evidence="1">YqcC-like domain-containing protein</fullName>
    </recommendedName>
</protein>
<reference evidence="2 3" key="1">
    <citation type="submission" date="2016-06" db="EMBL/GenBank/DDBJ databases">
        <title>Insight into the functional genes involving in sulfur oxidation in Pearl River water.</title>
        <authorList>
            <person name="Luo J."/>
            <person name="Tan X."/>
            <person name="Lin W."/>
        </authorList>
    </citation>
    <scope>NUCLEOTIDE SEQUENCE [LARGE SCALE GENOMIC DNA]</scope>
    <source>
        <strain evidence="2 3">LS2</strain>
    </source>
</reference>
<dbReference type="KEGG" id="haz:A9404_02920"/>
<dbReference type="InterPro" id="IPR023376">
    <property type="entry name" value="YqcC-like_dom"/>
</dbReference>
<dbReference type="InterPro" id="IPR007384">
    <property type="entry name" value="UCP006257"/>
</dbReference>
<sequence length="122" mass="13825">MHPEAEKPSTAELLERLRAIEHGLITAGLDTPQPAISAFRSTAPFCFDTMTFHEWLRWVFLPRMTQAVHDRVTLPAACAIAPLAEYRFAEMQEHDTDALLALLVEFDVVANRYFQIQETGIP</sequence>
<gene>
    <name evidence="2" type="ORF">A9404_02920</name>
</gene>
<dbReference type="STRING" id="1860122.A9404_02920"/>
<dbReference type="Proteomes" id="UP000078596">
    <property type="component" value="Chromosome"/>
</dbReference>
<proteinExistence type="predicted"/>
<evidence type="ECO:0000313" key="3">
    <source>
        <dbReference type="Proteomes" id="UP000078596"/>
    </source>
</evidence>
<dbReference type="PANTHER" id="PTHR39586:SF1">
    <property type="entry name" value="CYTOPLASMIC PROTEIN"/>
    <property type="match status" value="1"/>
</dbReference>
<dbReference type="EMBL" id="CP016027">
    <property type="protein sequence ID" value="ANJ66471.1"/>
    <property type="molecule type" value="Genomic_DNA"/>
</dbReference>
<dbReference type="AlphaFoldDB" id="A0A191ZF16"/>
<name>A0A191ZF16_9GAMM</name>
<dbReference type="PANTHER" id="PTHR39586">
    <property type="entry name" value="CYTOPLASMIC PROTEIN-RELATED"/>
    <property type="match status" value="1"/>
</dbReference>
<evidence type="ECO:0000259" key="1">
    <source>
        <dbReference type="Pfam" id="PF04287"/>
    </source>
</evidence>
<dbReference type="Gene3D" id="1.20.1440.40">
    <property type="entry name" value="YqcC-like"/>
    <property type="match status" value="1"/>
</dbReference>
<dbReference type="InterPro" id="IPR036814">
    <property type="entry name" value="YqcC-like_sf"/>
</dbReference>